<dbReference type="InterPro" id="IPR018274">
    <property type="entry name" value="PEP_util_AS"/>
</dbReference>
<dbReference type="PANTHER" id="PTHR46244">
    <property type="entry name" value="PHOSPHOENOLPYRUVATE-PROTEIN PHOSPHOTRANSFERASE"/>
    <property type="match status" value="1"/>
</dbReference>
<dbReference type="NCBIfam" id="TIGR01417">
    <property type="entry name" value="PTS_I_fam"/>
    <property type="match status" value="1"/>
</dbReference>
<keyword evidence="13" id="KW-0460">Magnesium</keyword>
<dbReference type="RefSeq" id="WP_038225526.1">
    <property type="nucleotide sequence ID" value="NZ_CP018308.1"/>
</dbReference>
<dbReference type="InterPro" id="IPR015813">
    <property type="entry name" value="Pyrv/PenolPyrv_kinase-like_dom"/>
</dbReference>
<dbReference type="KEGG" id="vsh:BSZ05_09440"/>
<comment type="subcellular location">
    <subcellularLocation>
        <location evidence="3">Cytoplasm</location>
    </subcellularLocation>
</comment>
<dbReference type="PROSITE" id="PS00742">
    <property type="entry name" value="PEP_ENZYMES_2"/>
    <property type="match status" value="1"/>
</dbReference>
<dbReference type="InterPro" id="IPR040442">
    <property type="entry name" value="Pyrv_kinase-like_dom_sf"/>
</dbReference>
<dbReference type="GO" id="GO:0005737">
    <property type="term" value="C:cytoplasm"/>
    <property type="evidence" value="ECO:0007669"/>
    <property type="project" value="UniProtKB-SubCell"/>
</dbReference>
<dbReference type="InterPro" id="IPR036618">
    <property type="entry name" value="PtsI_HPr-bd_sf"/>
</dbReference>
<dbReference type="Pfam" id="PF00391">
    <property type="entry name" value="PEP-utilizers"/>
    <property type="match status" value="1"/>
</dbReference>
<dbReference type="SUPFAM" id="SSF47831">
    <property type="entry name" value="Enzyme I of the PEP:sugar phosphotransferase system HPr-binding (sub)domain"/>
    <property type="match status" value="1"/>
</dbReference>
<accession>A0AAN1KN10</accession>
<evidence type="ECO:0000313" key="15">
    <source>
        <dbReference type="EMBL" id="ASI89986.1"/>
    </source>
</evidence>
<dbReference type="InterPro" id="IPR008279">
    <property type="entry name" value="PEP-util_enz_mobile_dom"/>
</dbReference>
<dbReference type="PANTHER" id="PTHR46244:SF1">
    <property type="entry name" value="PHOSPHOENOLPYRUVATE-DEPENDENT PHOSPHOTRANSFERASE SYSTEM"/>
    <property type="match status" value="1"/>
</dbReference>
<evidence type="ECO:0000256" key="13">
    <source>
        <dbReference type="ARBA" id="ARBA00022842"/>
    </source>
</evidence>
<dbReference type="GO" id="GO:0009401">
    <property type="term" value="P:phosphoenolpyruvate-dependent sugar phosphotransferase system"/>
    <property type="evidence" value="ECO:0007669"/>
    <property type="project" value="UniProtKB-KW"/>
</dbReference>
<dbReference type="InterPro" id="IPR029016">
    <property type="entry name" value="GAF-like_dom_sf"/>
</dbReference>
<evidence type="ECO:0000256" key="6">
    <source>
        <dbReference type="ARBA" id="ARBA00022448"/>
    </source>
</evidence>
<name>A0AAN1KN10_9VIBR</name>
<dbReference type="InterPro" id="IPR008731">
    <property type="entry name" value="PTS_EIN"/>
</dbReference>
<evidence type="ECO:0000256" key="3">
    <source>
        <dbReference type="ARBA" id="ARBA00004496"/>
    </source>
</evidence>
<comment type="similarity">
    <text evidence="4">Belongs to the PEP-utilizing enzyme family.</text>
</comment>
<dbReference type="InterPro" id="IPR023151">
    <property type="entry name" value="PEP_util_CS"/>
</dbReference>
<dbReference type="EC" id="2.7.3.9" evidence="5"/>
<dbReference type="InterPro" id="IPR006318">
    <property type="entry name" value="PTS_EI-like"/>
</dbReference>
<evidence type="ECO:0000256" key="4">
    <source>
        <dbReference type="ARBA" id="ARBA00007837"/>
    </source>
</evidence>
<feature type="domain" description="GAF" evidence="14">
    <location>
        <begin position="17"/>
        <end position="163"/>
    </location>
</feature>
<evidence type="ECO:0000256" key="1">
    <source>
        <dbReference type="ARBA" id="ARBA00000683"/>
    </source>
</evidence>
<comment type="catalytic activity">
    <reaction evidence="1">
        <text>L-histidyl-[protein] + phosphoenolpyruvate = N(pros)-phospho-L-histidyl-[protein] + pyruvate</text>
        <dbReference type="Rhea" id="RHEA:23880"/>
        <dbReference type="Rhea" id="RHEA-COMP:9745"/>
        <dbReference type="Rhea" id="RHEA-COMP:9746"/>
        <dbReference type="ChEBI" id="CHEBI:15361"/>
        <dbReference type="ChEBI" id="CHEBI:29979"/>
        <dbReference type="ChEBI" id="CHEBI:58702"/>
        <dbReference type="ChEBI" id="CHEBI:64837"/>
        <dbReference type="EC" id="2.7.3.9"/>
    </reaction>
</comment>
<dbReference type="Pfam" id="PF05524">
    <property type="entry name" value="PEP-utilisers_N"/>
    <property type="match status" value="1"/>
</dbReference>
<keyword evidence="11" id="KW-0479">Metal-binding</keyword>
<sequence length="749" mass="83330">MLSQLRDIVEHVSKVEDVHAALEILVQQTCAAMHTECCTIYLANNDKQRLELMATQGLTFKGDTIHIDFNEGLVGLVKRTAEPINLAEAAKHPAFKFFPELGEDIYHSFLGTPIIHRKQVLGVLVIQQKTSRQFSEMEESFLVTLAAQIAVLIAHATAQGHGFFDDNKTAVIKGIGASSGVAIGPIWWDNTQPDLSNVFPASALDIAREHETLSVAIENALADFKRMRKKLDLELNKDALAIFDLFTHLLNDPMLRNDLKAQIQKGDRADWALRQVVESYANRFAKMSDVYMRERAQDVKELGQRLLFFLHNTEQPIHEFNEPVILVVRELTASILASVPKEQLLAVVSLEGAANSHAAILSRAMGIPAVMGVNTNPERLSGKVGIVDGYSGEIFPDPSNELLLEYQELVTEETELSRMVEQTVDLEASTNDGKRIQIMLNAGLSADTSISLNKNVDGVGLYRTEISFLLQQQFPSEEEQVHQYRSVLGAYPTKRVVMRTLDIGGDKPLPYLPIDEDNPFLGWRGIRFTLDHPDIFLIQLRAMLRASEGLDNLSILLPMVSSVQELDGATALIEQAYQEVSAEHPKVKRPEIGVMIEVPSMLYLLPFMAQKVDFVSVGTNDLTQYLLAVDRNNAQVADIYETLHPSVLAAMKHIFETCQSYHLPVCICGELAGDPIGALLLVGLGYDTLSMNTSNVAKVKYLLRQTSQQELKLLADKALMQPYGETIYNQMRDYFEDKGLAGFIRAGKS</sequence>
<proteinExistence type="inferred from homology"/>
<dbReference type="InterPro" id="IPR036637">
    <property type="entry name" value="Phosphohistidine_dom_sf"/>
</dbReference>
<comment type="cofactor">
    <cofactor evidence="2">
        <name>Mg(2+)</name>
        <dbReference type="ChEBI" id="CHEBI:18420"/>
    </cofactor>
</comment>
<dbReference type="Gene3D" id="3.30.450.40">
    <property type="match status" value="1"/>
</dbReference>
<gene>
    <name evidence="15" type="ORF">BSZ05_09440</name>
</gene>
<evidence type="ECO:0000256" key="2">
    <source>
        <dbReference type="ARBA" id="ARBA00001946"/>
    </source>
</evidence>
<dbReference type="GO" id="GO:0046872">
    <property type="term" value="F:metal ion binding"/>
    <property type="evidence" value="ECO:0007669"/>
    <property type="project" value="UniProtKB-KW"/>
</dbReference>
<dbReference type="Pfam" id="PF02896">
    <property type="entry name" value="PEP-utilizers_C"/>
    <property type="match status" value="1"/>
</dbReference>
<dbReference type="SUPFAM" id="SSF52009">
    <property type="entry name" value="Phosphohistidine domain"/>
    <property type="match status" value="1"/>
</dbReference>
<evidence type="ECO:0000313" key="16">
    <source>
        <dbReference type="Proteomes" id="UP000197092"/>
    </source>
</evidence>
<evidence type="ECO:0000259" key="14">
    <source>
        <dbReference type="SMART" id="SM00065"/>
    </source>
</evidence>
<dbReference type="PROSITE" id="PS00370">
    <property type="entry name" value="PEP_ENZYMES_PHOS_SITE"/>
    <property type="match status" value="1"/>
</dbReference>
<evidence type="ECO:0000256" key="12">
    <source>
        <dbReference type="ARBA" id="ARBA00022777"/>
    </source>
</evidence>
<dbReference type="Gene3D" id="3.20.20.60">
    <property type="entry name" value="Phosphoenolpyruvate-binding domains"/>
    <property type="match status" value="1"/>
</dbReference>
<evidence type="ECO:0000256" key="9">
    <source>
        <dbReference type="ARBA" id="ARBA00022679"/>
    </source>
</evidence>
<dbReference type="NCBIfam" id="NF008283">
    <property type="entry name" value="PRK11061.1"/>
    <property type="match status" value="1"/>
</dbReference>
<evidence type="ECO:0000256" key="11">
    <source>
        <dbReference type="ARBA" id="ARBA00022723"/>
    </source>
</evidence>
<dbReference type="SMART" id="SM00065">
    <property type="entry name" value="GAF"/>
    <property type="match status" value="1"/>
</dbReference>
<keyword evidence="10" id="KW-0598">Phosphotransferase system</keyword>
<dbReference type="PRINTS" id="PR01736">
    <property type="entry name" value="PHPHTRNFRASE"/>
</dbReference>
<dbReference type="Proteomes" id="UP000197092">
    <property type="component" value="Chromosome 1"/>
</dbReference>
<evidence type="ECO:0000256" key="8">
    <source>
        <dbReference type="ARBA" id="ARBA00022597"/>
    </source>
</evidence>
<keyword evidence="8" id="KW-0762">Sugar transport</keyword>
<dbReference type="GO" id="GO:0008965">
    <property type="term" value="F:phosphoenolpyruvate-protein phosphotransferase activity"/>
    <property type="evidence" value="ECO:0007669"/>
    <property type="project" value="UniProtKB-EC"/>
</dbReference>
<dbReference type="Gene3D" id="1.10.274.10">
    <property type="entry name" value="PtsI, HPr-binding domain"/>
    <property type="match status" value="1"/>
</dbReference>
<keyword evidence="7" id="KW-0963">Cytoplasm</keyword>
<dbReference type="InterPro" id="IPR000121">
    <property type="entry name" value="PEP_util_C"/>
</dbReference>
<keyword evidence="9" id="KW-0808">Transferase</keyword>
<keyword evidence="12" id="KW-0418">Kinase</keyword>
<dbReference type="Gene3D" id="3.50.30.10">
    <property type="entry name" value="Phosphohistidine domain"/>
    <property type="match status" value="1"/>
</dbReference>
<reference evidence="16" key="1">
    <citation type="submission" date="2016-12" db="EMBL/GenBank/DDBJ databases">
        <title>Comparative genomic analysis reveals the diversity, evolution, and environmental adaptation strategies of the genus Vibrio.</title>
        <authorList>
            <person name="Lin H."/>
            <person name="Wang X."/>
            <person name="Zhang X.-H."/>
        </authorList>
    </citation>
    <scope>NUCLEOTIDE SEQUENCE [LARGE SCALE GENOMIC DNA]</scope>
    <source>
        <strain evidence="16">QT6D1</strain>
    </source>
</reference>
<dbReference type="AlphaFoldDB" id="A0AAN1KN10"/>
<dbReference type="Pfam" id="PF01590">
    <property type="entry name" value="GAF"/>
    <property type="match status" value="1"/>
</dbReference>
<dbReference type="GO" id="GO:0016301">
    <property type="term" value="F:kinase activity"/>
    <property type="evidence" value="ECO:0007669"/>
    <property type="project" value="UniProtKB-KW"/>
</dbReference>
<evidence type="ECO:0000256" key="5">
    <source>
        <dbReference type="ARBA" id="ARBA00012232"/>
    </source>
</evidence>
<evidence type="ECO:0000256" key="10">
    <source>
        <dbReference type="ARBA" id="ARBA00022683"/>
    </source>
</evidence>
<organism evidence="15 16">
    <name type="scientific">Vibrio mediterranei</name>
    <dbReference type="NCBI Taxonomy" id="689"/>
    <lineage>
        <taxon>Bacteria</taxon>
        <taxon>Pseudomonadati</taxon>
        <taxon>Pseudomonadota</taxon>
        <taxon>Gammaproteobacteria</taxon>
        <taxon>Vibrionales</taxon>
        <taxon>Vibrionaceae</taxon>
        <taxon>Vibrio</taxon>
    </lineage>
</organism>
<dbReference type="EMBL" id="CP018308">
    <property type="protein sequence ID" value="ASI89986.1"/>
    <property type="molecule type" value="Genomic_DNA"/>
</dbReference>
<evidence type="ECO:0000256" key="7">
    <source>
        <dbReference type="ARBA" id="ARBA00022490"/>
    </source>
</evidence>
<protein>
    <recommendedName>
        <fullName evidence="5">phosphoenolpyruvate--protein phosphotransferase</fullName>
        <ecNumber evidence="5">2.7.3.9</ecNumber>
    </recommendedName>
</protein>
<dbReference type="SUPFAM" id="SSF51621">
    <property type="entry name" value="Phosphoenolpyruvate/pyruvate domain"/>
    <property type="match status" value="1"/>
</dbReference>
<keyword evidence="6" id="KW-0813">Transport</keyword>
<dbReference type="InterPro" id="IPR003018">
    <property type="entry name" value="GAF"/>
</dbReference>
<dbReference type="InterPro" id="IPR050499">
    <property type="entry name" value="PEP-utilizing_PTS_enzyme"/>
</dbReference>
<dbReference type="SUPFAM" id="SSF55781">
    <property type="entry name" value="GAF domain-like"/>
    <property type="match status" value="1"/>
</dbReference>